<comment type="caution">
    <text evidence="2">The sequence shown here is derived from an EMBL/GenBank/DDBJ whole genome shotgun (WGS) entry which is preliminary data.</text>
</comment>
<feature type="non-terminal residue" evidence="2">
    <location>
        <position position="309"/>
    </location>
</feature>
<feature type="region of interest" description="Disordered" evidence="1">
    <location>
        <begin position="241"/>
        <end position="269"/>
    </location>
</feature>
<evidence type="ECO:0000313" key="2">
    <source>
        <dbReference type="EMBL" id="CAK0795736.1"/>
    </source>
</evidence>
<gene>
    <name evidence="2" type="ORF">PCOR1329_LOCUS5304</name>
</gene>
<dbReference type="EMBL" id="CAUYUJ010001395">
    <property type="protein sequence ID" value="CAK0795736.1"/>
    <property type="molecule type" value="Genomic_DNA"/>
</dbReference>
<feature type="region of interest" description="Disordered" evidence="1">
    <location>
        <begin position="45"/>
        <end position="96"/>
    </location>
</feature>
<feature type="compositionally biased region" description="Acidic residues" evidence="1">
    <location>
        <begin position="260"/>
        <end position="269"/>
    </location>
</feature>
<feature type="non-terminal residue" evidence="2">
    <location>
        <position position="1"/>
    </location>
</feature>
<evidence type="ECO:0000313" key="3">
    <source>
        <dbReference type="Proteomes" id="UP001189429"/>
    </source>
</evidence>
<evidence type="ECO:0000256" key="1">
    <source>
        <dbReference type="SAM" id="MobiDB-lite"/>
    </source>
</evidence>
<feature type="compositionally biased region" description="Basic and acidic residues" evidence="1">
    <location>
        <begin position="61"/>
        <end position="73"/>
    </location>
</feature>
<sequence>DETVPFPGRSQERGAAAYARARGLVPSQGILGPWPTPASTLLVEDSARPKACARSPASPERGAKGGEIRRVGEARPAGPLLPPPMGYAQQEAQPSDVPEALSLEPLALIQRSTDPGYSSCAKGETKVICALTVEGSFYEPDFRVYTKMPEGELKTGHGLHPPVAKSDFHLRVGSGRGQFWEFDEELVPFFCEESVSVPIRKAREALTPRDFANAFHRLWSDCLTPHNAQGLRREKLPALPEQPAAEAEHPPSPTPATTEGCEEATSEGEDDWLEGLDVEAFQDPQYLMAALTHIAEAPTARHLGPLDFE</sequence>
<reference evidence="2" key="1">
    <citation type="submission" date="2023-10" db="EMBL/GenBank/DDBJ databases">
        <authorList>
            <person name="Chen Y."/>
            <person name="Shah S."/>
            <person name="Dougan E. K."/>
            <person name="Thang M."/>
            <person name="Chan C."/>
        </authorList>
    </citation>
    <scope>NUCLEOTIDE SEQUENCE [LARGE SCALE GENOMIC DNA]</scope>
</reference>
<dbReference type="Proteomes" id="UP001189429">
    <property type="component" value="Unassembled WGS sequence"/>
</dbReference>
<protein>
    <submittedName>
        <fullName evidence="2">Uncharacterized protein</fullName>
    </submittedName>
</protein>
<proteinExistence type="predicted"/>
<keyword evidence="3" id="KW-1185">Reference proteome</keyword>
<accession>A0ABN9PUZ9</accession>
<organism evidence="2 3">
    <name type="scientific">Prorocentrum cordatum</name>
    <dbReference type="NCBI Taxonomy" id="2364126"/>
    <lineage>
        <taxon>Eukaryota</taxon>
        <taxon>Sar</taxon>
        <taxon>Alveolata</taxon>
        <taxon>Dinophyceae</taxon>
        <taxon>Prorocentrales</taxon>
        <taxon>Prorocentraceae</taxon>
        <taxon>Prorocentrum</taxon>
    </lineage>
</organism>
<name>A0ABN9PUZ9_9DINO</name>